<accession>A0AB39D781</accession>
<dbReference type="PANTHER" id="PTHR38035:SF1">
    <property type="entry name" value="ANCILLARY SECYEG TRANSLOCON SUBUNIT"/>
    <property type="match status" value="1"/>
</dbReference>
<keyword evidence="3 9" id="KW-0812">Transmembrane</keyword>
<dbReference type="EMBL" id="CP158270">
    <property type="protein sequence ID" value="XDJ90392.1"/>
    <property type="molecule type" value="Genomic_DNA"/>
</dbReference>
<dbReference type="EMBL" id="CP158268">
    <property type="protein sequence ID" value="XDJ84892.1"/>
    <property type="molecule type" value="Genomic_DNA"/>
</dbReference>
<dbReference type="EMBL" id="CP158271">
    <property type="protein sequence ID" value="XDJ93624.1"/>
    <property type="molecule type" value="Genomic_DNA"/>
</dbReference>
<feature type="transmembrane region" description="Helical" evidence="9">
    <location>
        <begin position="21"/>
        <end position="42"/>
    </location>
</feature>
<dbReference type="Pfam" id="PF09976">
    <property type="entry name" value="TPR_21"/>
    <property type="match status" value="1"/>
</dbReference>
<protein>
    <recommendedName>
        <fullName evidence="8">Ancillary SecYEG translocon subunit</fullName>
    </recommendedName>
</protein>
<dbReference type="KEGG" id="cgin:ABRZ00_13850"/>
<evidence type="ECO:0000313" key="24">
    <source>
        <dbReference type="EMBL" id="XDJ75622.1"/>
    </source>
</evidence>
<dbReference type="EMBL" id="CP158253">
    <property type="protein sequence ID" value="XDJ45185.1"/>
    <property type="molecule type" value="Genomic_DNA"/>
</dbReference>
<evidence type="ECO:0000256" key="1">
    <source>
        <dbReference type="ARBA" id="ARBA00004401"/>
    </source>
</evidence>
<evidence type="ECO:0000313" key="15">
    <source>
        <dbReference type="EMBL" id="XDJ50727.1"/>
    </source>
</evidence>
<evidence type="ECO:0000256" key="9">
    <source>
        <dbReference type="SAM" id="Phobius"/>
    </source>
</evidence>
<organism evidence="15">
    <name type="scientific">Castellaniella ginsengisoli</name>
    <dbReference type="NCBI Taxonomy" id="546114"/>
    <lineage>
        <taxon>Bacteria</taxon>
        <taxon>Pseudomonadati</taxon>
        <taxon>Pseudomonadota</taxon>
        <taxon>Betaproteobacteria</taxon>
        <taxon>Burkholderiales</taxon>
        <taxon>Alcaligenaceae</taxon>
        <taxon>Castellaniella</taxon>
    </lineage>
</organism>
<reference evidence="11 34" key="1">
    <citation type="journal article" date="2019" name="Int. J. Syst. Evol. Microbiol.">
        <title>The Global Catalogue of Microorganisms (GCM) 10K type strain sequencing project: providing services to taxonomists for standard genome sequencing and annotation.</title>
        <authorList>
            <consortium name="The Broad Institute Genomics Platform"/>
            <consortium name="The Broad Institute Genome Sequencing Center for Infectious Disease"/>
            <person name="Wu L."/>
            <person name="Ma J."/>
        </authorList>
    </citation>
    <scope>NUCLEOTIDE SEQUENCE [LARGE SCALE GENOMIC DNA]</scope>
    <source>
        <strain evidence="11 34">JCM 15515</strain>
    </source>
</reference>
<sequence>MAYDLEEQEKIDALKAWWERYGTLTMALIFAVMAAFAGWRGWQWYQTHQASQAMGYYEALESAAAQPGEDAVARIKAASEALRDGYAGSGYASRGVLVAAWALQERKDLDGAREQLEWLAGNQSAPALQAVARLRLAGVLLAQQQYEPALAQLEGTPPAGFDGLYADRRGDILAAQGRHEQAVQAWKEALTSLGADPAAQIVQLKIDALNGA</sequence>
<dbReference type="EMBL" id="CP158256">
    <property type="protein sequence ID" value="XDJ52968.1"/>
    <property type="molecule type" value="Genomic_DNA"/>
</dbReference>
<dbReference type="EMBL" id="CP158266">
    <property type="protein sequence ID" value="XDJ83448.1"/>
    <property type="molecule type" value="Genomic_DNA"/>
</dbReference>
<dbReference type="EMBL" id="CP158260">
    <property type="protein sequence ID" value="XDJ64451.1"/>
    <property type="molecule type" value="Genomic_DNA"/>
</dbReference>
<evidence type="ECO:0000313" key="30">
    <source>
        <dbReference type="EMBL" id="XDJ90392.1"/>
    </source>
</evidence>
<dbReference type="EMBL" id="CP158255">
    <property type="protein sequence ID" value="XDJ50727.1"/>
    <property type="molecule type" value="Genomic_DNA"/>
</dbReference>
<keyword evidence="4 9" id="KW-1133">Transmembrane helix</keyword>
<evidence type="ECO:0000313" key="27">
    <source>
        <dbReference type="EMBL" id="XDJ83448.1"/>
    </source>
</evidence>
<dbReference type="EMBL" id="CP158254">
    <property type="protein sequence ID" value="XDJ48615.1"/>
    <property type="molecule type" value="Genomic_DNA"/>
</dbReference>
<reference evidence="15" key="3">
    <citation type="submission" date="2024-05" db="EMBL/GenBank/DDBJ databases">
        <authorList>
            <person name="Luo Y.-C."/>
            <person name="Nicholds J."/>
            <person name="Mortimer T."/>
            <person name="Maboni G."/>
        </authorList>
    </citation>
    <scope>NUCLEOTIDE SEQUENCE</scope>
    <source>
        <strain evidence="32">124370</strain>
        <strain evidence="33">124566</strain>
        <strain evidence="31">124953</strain>
        <strain evidence="30">130308</strain>
        <strain evidence="29">130416</strain>
        <strain evidence="28">140124</strain>
        <strain evidence="26">141555</strain>
        <strain evidence="27">143751</strain>
        <strain evidence="25">143769</strain>
        <strain evidence="24">143811</strain>
        <strain evidence="23">143936</strain>
        <strain evidence="22">144863</strain>
        <strain evidence="21">145849</strain>
        <strain evidence="20">145850</strain>
        <strain evidence="19">145852</strain>
        <strain evidence="18">148131</strain>
        <strain evidence="17">150221</strain>
        <strain evidence="16">150964</strain>
        <strain evidence="15">151108</strain>
        <strain evidence="14">151836</strain>
        <strain evidence="13">153271</strain>
        <strain evidence="12">153920</strain>
    </source>
</reference>
<keyword evidence="6" id="KW-0143">Chaperone</keyword>
<evidence type="ECO:0000313" key="12">
    <source>
        <dbReference type="EMBL" id="XDJ40761.1"/>
    </source>
</evidence>
<dbReference type="EMBL" id="CP158258">
    <property type="protein sequence ID" value="XDJ58332.1"/>
    <property type="molecule type" value="Genomic_DNA"/>
</dbReference>
<evidence type="ECO:0000256" key="7">
    <source>
        <dbReference type="ARBA" id="ARBA00024197"/>
    </source>
</evidence>
<evidence type="ECO:0000313" key="21">
    <source>
        <dbReference type="EMBL" id="XDJ67573.1"/>
    </source>
</evidence>
<dbReference type="EMBL" id="CP158263">
    <property type="protein sequence ID" value="XDJ70846.1"/>
    <property type="molecule type" value="Genomic_DNA"/>
</dbReference>
<dbReference type="PANTHER" id="PTHR38035">
    <property type="entry name" value="UPF0070 PROTEIN YFGM"/>
    <property type="match status" value="1"/>
</dbReference>
<feature type="domain" description="Ancillary SecYEG translocon subunit/Cell division coordinator CpoB TPR" evidence="10">
    <location>
        <begin position="15"/>
        <end position="210"/>
    </location>
</feature>
<evidence type="ECO:0000313" key="23">
    <source>
        <dbReference type="EMBL" id="XDJ70846.1"/>
    </source>
</evidence>
<dbReference type="GO" id="GO:0044877">
    <property type="term" value="F:protein-containing complex binding"/>
    <property type="evidence" value="ECO:0007669"/>
    <property type="project" value="InterPro"/>
</dbReference>
<dbReference type="EMBL" id="CP158267">
    <property type="protein sequence ID" value="XDJ79823.1"/>
    <property type="molecule type" value="Genomic_DNA"/>
</dbReference>
<dbReference type="EMBL" id="CP158262">
    <property type="protein sequence ID" value="XDJ67908.1"/>
    <property type="molecule type" value="Genomic_DNA"/>
</dbReference>
<keyword evidence="5 9" id="KW-0472">Membrane</keyword>
<gene>
    <name evidence="18" type="ORF">ABRY90_13960</name>
    <name evidence="21" type="ORF">ABRY91_06040</name>
    <name evidence="19" type="ORF">ABRY92_13330</name>
    <name evidence="22" type="ORF">ABRY94_07205</name>
    <name evidence="31" type="ORF">ABRY95_00940</name>
    <name evidence="27" type="ORF">ABRY96_04315</name>
    <name evidence="24" type="ORF">ABRY97_05630</name>
    <name evidence="29" type="ORF">ABRY98_05520</name>
    <name evidence="12" type="ORF">ABRY99_07220</name>
    <name evidence="17" type="ORF">ABRZ00_13850</name>
    <name evidence="16" type="ORF">ABRZ01_00160</name>
    <name evidence="13" type="ORF">ABRZ02_02505</name>
    <name evidence="20" type="ORF">ABRZ03_03670</name>
    <name evidence="14" type="ORF">ABRZ04_06005</name>
    <name evidence="32" type="ORF">ABRZ05_06410</name>
    <name evidence="23" type="ORF">ABRZ06_07750</name>
    <name evidence="26" type="ORF">ABRZ07_13205</name>
    <name evidence="28" type="ORF">ABRZ08_11860</name>
    <name evidence="15" type="ORF">ABRZ09_02360</name>
    <name evidence="25" type="ORF">ABRZ10_08115</name>
    <name evidence="33" type="ORF">ABRZ11_06065</name>
    <name evidence="30" type="ORF">ABRZ12_12160</name>
    <name evidence="11" type="ORF">GCM10009108_05410</name>
</gene>
<evidence type="ECO:0000256" key="4">
    <source>
        <dbReference type="ARBA" id="ARBA00022989"/>
    </source>
</evidence>
<evidence type="ECO:0000256" key="2">
    <source>
        <dbReference type="ARBA" id="ARBA00022475"/>
    </source>
</evidence>
<dbReference type="EMBL" id="CP158261">
    <property type="protein sequence ID" value="XDJ67573.1"/>
    <property type="molecule type" value="Genomic_DNA"/>
</dbReference>
<dbReference type="EMBL" id="CP158265">
    <property type="protein sequence ID" value="XDJ76150.1"/>
    <property type="molecule type" value="Genomic_DNA"/>
</dbReference>
<evidence type="ECO:0000313" key="34">
    <source>
        <dbReference type="Proteomes" id="UP001500573"/>
    </source>
</evidence>
<dbReference type="SUPFAM" id="SSF48452">
    <property type="entry name" value="TPR-like"/>
    <property type="match status" value="1"/>
</dbReference>
<dbReference type="RefSeq" id="WP_343835461.1">
    <property type="nucleotide sequence ID" value="NZ_BAAAEX010000003.1"/>
</dbReference>
<evidence type="ECO:0000313" key="28">
    <source>
        <dbReference type="EMBL" id="XDJ84892.1"/>
    </source>
</evidence>
<proteinExistence type="inferred from homology"/>
<dbReference type="EMBL" id="BAAAEX010000003">
    <property type="protein sequence ID" value="GAA0774204.1"/>
    <property type="molecule type" value="Genomic_DNA"/>
</dbReference>
<evidence type="ECO:0000313" key="31">
    <source>
        <dbReference type="EMBL" id="XDJ93624.1"/>
    </source>
</evidence>
<evidence type="ECO:0000256" key="6">
    <source>
        <dbReference type="ARBA" id="ARBA00023186"/>
    </source>
</evidence>
<evidence type="ECO:0000313" key="29">
    <source>
        <dbReference type="EMBL" id="XDJ89018.1"/>
    </source>
</evidence>
<comment type="subcellular location">
    <subcellularLocation>
        <location evidence="1">Cell membrane</location>
        <topology evidence="1">Single-pass type II membrane protein</topology>
    </subcellularLocation>
</comment>
<keyword evidence="34" id="KW-1185">Reference proteome</keyword>
<evidence type="ECO:0000313" key="11">
    <source>
        <dbReference type="EMBL" id="GAA0774204.1"/>
    </source>
</evidence>
<dbReference type="EMBL" id="CP158257">
    <property type="protein sequence ID" value="XDJ55592.1"/>
    <property type="molecule type" value="Genomic_DNA"/>
</dbReference>
<dbReference type="InterPro" id="IPR026039">
    <property type="entry name" value="YfgM"/>
</dbReference>
<evidence type="ECO:0000313" key="20">
    <source>
        <dbReference type="EMBL" id="XDJ64451.1"/>
    </source>
</evidence>
<dbReference type="AlphaFoldDB" id="A0AB39D781"/>
<evidence type="ECO:0000313" key="13">
    <source>
        <dbReference type="EMBL" id="XDJ45185.1"/>
    </source>
</evidence>
<evidence type="ECO:0000259" key="10">
    <source>
        <dbReference type="Pfam" id="PF09976"/>
    </source>
</evidence>
<evidence type="ECO:0000313" key="32">
    <source>
        <dbReference type="EMBL" id="XDJ97325.1"/>
    </source>
</evidence>
<name>A0AB39D781_9BURK</name>
<evidence type="ECO:0000313" key="25">
    <source>
        <dbReference type="EMBL" id="XDJ76150.1"/>
    </source>
</evidence>
<evidence type="ECO:0000313" key="14">
    <source>
        <dbReference type="EMBL" id="XDJ48615.1"/>
    </source>
</evidence>
<dbReference type="EMBL" id="CP158272">
    <property type="protein sequence ID" value="XDJ99971.1"/>
    <property type="molecule type" value="Genomic_DNA"/>
</dbReference>
<dbReference type="InterPro" id="IPR018704">
    <property type="entry name" value="SecYEG/CpoB_TPR"/>
</dbReference>
<keyword evidence="2" id="KW-1003">Cell membrane</keyword>
<evidence type="ECO:0000313" key="26">
    <source>
        <dbReference type="EMBL" id="XDJ79823.1"/>
    </source>
</evidence>
<dbReference type="EMBL" id="CP158273">
    <property type="protein sequence ID" value="XDJ97325.1"/>
    <property type="molecule type" value="Genomic_DNA"/>
</dbReference>
<evidence type="ECO:0000313" key="19">
    <source>
        <dbReference type="EMBL" id="XDJ60934.1"/>
    </source>
</evidence>
<evidence type="ECO:0000256" key="5">
    <source>
        <dbReference type="ARBA" id="ARBA00023136"/>
    </source>
</evidence>
<evidence type="ECO:0000313" key="16">
    <source>
        <dbReference type="EMBL" id="XDJ52968.1"/>
    </source>
</evidence>
<dbReference type="GeneID" id="93068638"/>
<evidence type="ECO:0000313" key="18">
    <source>
        <dbReference type="EMBL" id="XDJ58332.1"/>
    </source>
</evidence>
<comment type="similarity">
    <text evidence="7">Belongs to the YfgM family.</text>
</comment>
<evidence type="ECO:0000313" key="33">
    <source>
        <dbReference type="EMBL" id="XDJ99971.1"/>
    </source>
</evidence>
<dbReference type="PIRSF" id="PIRSF006170">
    <property type="entry name" value="YfgM"/>
    <property type="match status" value="1"/>
</dbReference>
<reference evidence="11" key="2">
    <citation type="submission" date="2023-12" db="EMBL/GenBank/DDBJ databases">
        <authorList>
            <person name="Sun Q."/>
            <person name="Inoue M."/>
        </authorList>
    </citation>
    <scope>NUCLEOTIDE SEQUENCE</scope>
    <source>
        <strain evidence="11">JCM 15515</strain>
    </source>
</reference>
<dbReference type="EMBL" id="CP158252">
    <property type="protein sequence ID" value="XDJ40761.1"/>
    <property type="molecule type" value="Genomic_DNA"/>
</dbReference>
<dbReference type="Proteomes" id="UP001500573">
    <property type="component" value="Unassembled WGS sequence"/>
</dbReference>
<dbReference type="EMBL" id="CP158269">
    <property type="protein sequence ID" value="XDJ89018.1"/>
    <property type="molecule type" value="Genomic_DNA"/>
</dbReference>
<dbReference type="EMBL" id="CP158264">
    <property type="protein sequence ID" value="XDJ75622.1"/>
    <property type="molecule type" value="Genomic_DNA"/>
</dbReference>
<evidence type="ECO:0000256" key="8">
    <source>
        <dbReference type="ARBA" id="ARBA00024235"/>
    </source>
</evidence>
<dbReference type="GO" id="GO:0005886">
    <property type="term" value="C:plasma membrane"/>
    <property type="evidence" value="ECO:0007669"/>
    <property type="project" value="UniProtKB-SubCell"/>
</dbReference>
<dbReference type="EMBL" id="CP158259">
    <property type="protein sequence ID" value="XDJ60934.1"/>
    <property type="molecule type" value="Genomic_DNA"/>
</dbReference>
<dbReference type="InterPro" id="IPR011990">
    <property type="entry name" value="TPR-like_helical_dom_sf"/>
</dbReference>
<evidence type="ECO:0000313" key="22">
    <source>
        <dbReference type="EMBL" id="XDJ67908.1"/>
    </source>
</evidence>
<evidence type="ECO:0000313" key="17">
    <source>
        <dbReference type="EMBL" id="XDJ55592.1"/>
    </source>
</evidence>
<evidence type="ECO:0000256" key="3">
    <source>
        <dbReference type="ARBA" id="ARBA00022692"/>
    </source>
</evidence>
<dbReference type="Gene3D" id="1.25.40.10">
    <property type="entry name" value="Tetratricopeptide repeat domain"/>
    <property type="match status" value="1"/>
</dbReference>